<name>A0A699RF63_TANCI</name>
<dbReference type="EMBL" id="BKCJ011102548">
    <property type="protein sequence ID" value="GFC85929.1"/>
    <property type="molecule type" value="Genomic_DNA"/>
</dbReference>
<feature type="region of interest" description="Disordered" evidence="2">
    <location>
        <begin position="99"/>
        <end position="148"/>
    </location>
</feature>
<dbReference type="PANTHER" id="PTHR10291:SF0">
    <property type="entry name" value="DEHYDRODOLICHYL DIPHOSPHATE SYNTHASE 2"/>
    <property type="match status" value="1"/>
</dbReference>
<dbReference type="InterPro" id="IPR001441">
    <property type="entry name" value="UPP_synth-like"/>
</dbReference>
<feature type="compositionally biased region" description="Basic residues" evidence="2">
    <location>
        <begin position="125"/>
        <end position="143"/>
    </location>
</feature>
<feature type="region of interest" description="Disordered" evidence="2">
    <location>
        <begin position="193"/>
        <end position="213"/>
    </location>
</feature>
<evidence type="ECO:0000313" key="3">
    <source>
        <dbReference type="EMBL" id="GFC85929.1"/>
    </source>
</evidence>
<keyword evidence="1" id="KW-0808">Transferase</keyword>
<dbReference type="PANTHER" id="PTHR10291">
    <property type="entry name" value="DEHYDRODOLICHYL DIPHOSPHATE SYNTHASE FAMILY MEMBER"/>
    <property type="match status" value="1"/>
</dbReference>
<accession>A0A699RF63</accession>
<evidence type="ECO:0000256" key="2">
    <source>
        <dbReference type="SAM" id="MobiDB-lite"/>
    </source>
</evidence>
<dbReference type="AlphaFoldDB" id="A0A699RF63"/>
<organism evidence="3">
    <name type="scientific">Tanacetum cinerariifolium</name>
    <name type="common">Dalmatian daisy</name>
    <name type="synonym">Chrysanthemum cinerariifolium</name>
    <dbReference type="NCBI Taxonomy" id="118510"/>
    <lineage>
        <taxon>Eukaryota</taxon>
        <taxon>Viridiplantae</taxon>
        <taxon>Streptophyta</taxon>
        <taxon>Embryophyta</taxon>
        <taxon>Tracheophyta</taxon>
        <taxon>Spermatophyta</taxon>
        <taxon>Magnoliopsida</taxon>
        <taxon>eudicotyledons</taxon>
        <taxon>Gunneridae</taxon>
        <taxon>Pentapetalae</taxon>
        <taxon>asterids</taxon>
        <taxon>campanulids</taxon>
        <taxon>Asterales</taxon>
        <taxon>Asteraceae</taxon>
        <taxon>Asteroideae</taxon>
        <taxon>Anthemideae</taxon>
        <taxon>Anthemidinae</taxon>
        <taxon>Tanacetum</taxon>
    </lineage>
</organism>
<evidence type="ECO:0000256" key="1">
    <source>
        <dbReference type="ARBA" id="ARBA00022679"/>
    </source>
</evidence>
<protein>
    <submittedName>
        <fullName evidence="3">Dehydrodolichyl diphosphate synthase 2</fullName>
    </submittedName>
</protein>
<feature type="non-terminal residue" evidence="3">
    <location>
        <position position="1"/>
    </location>
</feature>
<reference evidence="3" key="1">
    <citation type="journal article" date="2019" name="Sci. Rep.">
        <title>Draft genome of Tanacetum cinerariifolium, the natural source of mosquito coil.</title>
        <authorList>
            <person name="Yamashiro T."/>
            <person name="Shiraishi A."/>
            <person name="Satake H."/>
            <person name="Nakayama K."/>
        </authorList>
    </citation>
    <scope>NUCLEOTIDE SEQUENCE</scope>
</reference>
<dbReference type="Pfam" id="PF01255">
    <property type="entry name" value="Prenyltransf"/>
    <property type="match status" value="1"/>
</dbReference>
<dbReference type="GO" id="GO:0016094">
    <property type="term" value="P:polyprenol biosynthetic process"/>
    <property type="evidence" value="ECO:0007669"/>
    <property type="project" value="TreeGrafter"/>
</dbReference>
<sequence length="213" mass="23484">ASYTQTATMAERSEIDLSNIPAHLAVIMDGNGRWAKQRGGLRVFGHQSAITAVRDTVEEAAELGIKYLTLYAFSTENWNRPALEVTALMQLLVHTIRNETPPHDAGAGPELQRPLGPYAGQPPPGRRRGRRSPPARGRDRSHHYGLLGYGRDARPRIAHSHQRRAAHQQLFAVAAGLYRIIHHPCAVARFSAQPPPRCPGSLPAARAPLWQNQ</sequence>
<gene>
    <name evidence="3" type="ORF">Tci_857899</name>
</gene>
<dbReference type="GO" id="GO:0045547">
    <property type="term" value="F:ditrans,polycis-polyprenyl diphosphate synthase [(2E,6E)-farnesyl diphosphate specific] activity"/>
    <property type="evidence" value="ECO:0007669"/>
    <property type="project" value="TreeGrafter"/>
</dbReference>
<dbReference type="SUPFAM" id="SSF64005">
    <property type="entry name" value="Undecaprenyl diphosphate synthase"/>
    <property type="match status" value="1"/>
</dbReference>
<proteinExistence type="predicted"/>
<dbReference type="Gene3D" id="3.40.1180.10">
    <property type="entry name" value="Decaprenyl diphosphate synthase-like"/>
    <property type="match status" value="1"/>
</dbReference>
<dbReference type="InterPro" id="IPR036424">
    <property type="entry name" value="UPP_synth-like_sf"/>
</dbReference>
<comment type="caution">
    <text evidence="3">The sequence shown here is derived from an EMBL/GenBank/DDBJ whole genome shotgun (WGS) entry which is preliminary data.</text>
</comment>